<evidence type="ECO:0000313" key="2">
    <source>
        <dbReference type="EMBL" id="CAH3147214.1"/>
    </source>
</evidence>
<feature type="region of interest" description="Disordered" evidence="1">
    <location>
        <begin position="558"/>
        <end position="608"/>
    </location>
</feature>
<proteinExistence type="predicted"/>
<evidence type="ECO:0000256" key="1">
    <source>
        <dbReference type="SAM" id="MobiDB-lite"/>
    </source>
</evidence>
<feature type="compositionally biased region" description="Basic and acidic residues" evidence="1">
    <location>
        <begin position="27"/>
        <end position="54"/>
    </location>
</feature>
<feature type="compositionally biased region" description="Polar residues" evidence="1">
    <location>
        <begin position="588"/>
        <end position="604"/>
    </location>
</feature>
<feature type="region of interest" description="Disordered" evidence="1">
    <location>
        <begin position="331"/>
        <end position="380"/>
    </location>
</feature>
<name>A0ABN8PMZ3_9CNID</name>
<dbReference type="Proteomes" id="UP001159405">
    <property type="component" value="Unassembled WGS sequence"/>
</dbReference>
<feature type="compositionally biased region" description="Basic and acidic residues" evidence="1">
    <location>
        <begin position="426"/>
        <end position="443"/>
    </location>
</feature>
<feature type="region of interest" description="Disordered" evidence="1">
    <location>
        <begin position="226"/>
        <end position="252"/>
    </location>
</feature>
<feature type="compositionally biased region" description="Basic residues" evidence="1">
    <location>
        <begin position="101"/>
        <end position="114"/>
    </location>
</feature>
<feature type="compositionally biased region" description="Basic and acidic residues" evidence="1">
    <location>
        <begin position="300"/>
        <end position="314"/>
    </location>
</feature>
<feature type="region of interest" description="Disordered" evidence="1">
    <location>
        <begin position="266"/>
        <end position="318"/>
    </location>
</feature>
<gene>
    <name evidence="2" type="ORF">PLOB_00046018</name>
</gene>
<protein>
    <submittedName>
        <fullName evidence="2">Uncharacterized protein</fullName>
    </submittedName>
</protein>
<feature type="compositionally biased region" description="Polar residues" evidence="1">
    <location>
        <begin position="289"/>
        <end position="299"/>
    </location>
</feature>
<accession>A0ABN8PMZ3</accession>
<comment type="caution">
    <text evidence="2">The sequence shown here is derived from an EMBL/GenBank/DDBJ whole genome shotgun (WGS) entry which is preliminary data.</text>
</comment>
<feature type="region of interest" description="Disordered" evidence="1">
    <location>
        <begin position="18"/>
        <end position="62"/>
    </location>
</feature>
<evidence type="ECO:0000313" key="3">
    <source>
        <dbReference type="Proteomes" id="UP001159405"/>
    </source>
</evidence>
<feature type="region of interest" description="Disordered" evidence="1">
    <location>
        <begin position="92"/>
        <end position="195"/>
    </location>
</feature>
<sequence length="680" mass="76921">MPKSRQKEKFLFLKHILEESSSEMENDGEKDTDKASSKNDKSDKQESEKSRKESSGPVGKYPVLFRKVCRNKGCQTRLSAFPLFPLPEETEWISEDEAEKKKSKALKKRNKRNKSVKDSNKQSVQSDDDYRESSKVDSKVKNSDGTRKNFRSEHQLKETDNPVLQAWLHKKAIVARKQRKVERKERRAKKAALEEEARIKAEREVECNEKVGEWFKRKRKESRMLWRKNRTRIGPQNLDATLNGGSSPQPPPEYRVVRSFKCTEPSPVIDKTVGDNTNESNTKDLENVLSKTPISSCKNGTDKLDIQKTDDKTDQTGNSCEIQVNNVRKEKCRPKTAINHSETMSSPRPKTATKRPKTATEKTAKDTSAMPANDSPKKMQSLRYDEWLKVKRGEDKNKDIQKKRELIDAHLEAVIKELGKKRVEKIMSPRKQVDTGLKRDSRLTEPVGPLAGSKTKKSSQYRWISSKKPRPEPQGCDYPETQGTDKATTSCNQLIDKHSYSKGGGSTAPVNHDHSTAENCKQPSKVQICREIDEKYNELKPSIEKVKDILDAEIKKLKESRDSSTNQLDQPSVQQVGPTHRARPKSARPSSARPTTAKSCSSSKAGDEYLTDEQAKKIASDLDILGLCDNDDDDDDAGKGSSSSEAEVDKHDIRTTVRENYFDYGSEVDLPTPATPEVIQ</sequence>
<feature type="compositionally biased region" description="Basic residues" evidence="1">
    <location>
        <begin position="168"/>
        <end position="190"/>
    </location>
</feature>
<reference evidence="2 3" key="1">
    <citation type="submission" date="2022-05" db="EMBL/GenBank/DDBJ databases">
        <authorList>
            <consortium name="Genoscope - CEA"/>
            <person name="William W."/>
        </authorList>
    </citation>
    <scope>NUCLEOTIDE SEQUENCE [LARGE SCALE GENOMIC DNA]</scope>
</reference>
<feature type="region of interest" description="Disordered" evidence="1">
    <location>
        <begin position="625"/>
        <end position="655"/>
    </location>
</feature>
<dbReference type="EMBL" id="CALNXK010000080">
    <property type="protein sequence ID" value="CAH3147214.1"/>
    <property type="molecule type" value="Genomic_DNA"/>
</dbReference>
<feature type="compositionally biased region" description="Basic and acidic residues" evidence="1">
    <location>
        <begin position="131"/>
        <end position="160"/>
    </location>
</feature>
<feature type="compositionally biased region" description="Polar residues" evidence="1">
    <location>
        <begin position="238"/>
        <end position="247"/>
    </location>
</feature>
<keyword evidence="3" id="KW-1185">Reference proteome</keyword>
<feature type="compositionally biased region" description="Polar residues" evidence="1">
    <location>
        <begin position="563"/>
        <end position="577"/>
    </location>
</feature>
<feature type="compositionally biased region" description="Polar residues" evidence="1">
    <location>
        <begin position="481"/>
        <end position="493"/>
    </location>
</feature>
<feature type="region of interest" description="Disordered" evidence="1">
    <location>
        <begin position="426"/>
        <end position="524"/>
    </location>
</feature>
<organism evidence="2 3">
    <name type="scientific">Porites lobata</name>
    <dbReference type="NCBI Taxonomy" id="104759"/>
    <lineage>
        <taxon>Eukaryota</taxon>
        <taxon>Metazoa</taxon>
        <taxon>Cnidaria</taxon>
        <taxon>Anthozoa</taxon>
        <taxon>Hexacorallia</taxon>
        <taxon>Scleractinia</taxon>
        <taxon>Fungiina</taxon>
        <taxon>Poritidae</taxon>
        <taxon>Porites</taxon>
    </lineage>
</organism>